<gene>
    <name evidence="2" type="ORF">GCM10009118_15410</name>
</gene>
<evidence type="ECO:0000256" key="1">
    <source>
        <dbReference type="SAM" id="Phobius"/>
    </source>
</evidence>
<keyword evidence="1" id="KW-0472">Membrane</keyword>
<feature type="transmembrane region" description="Helical" evidence="1">
    <location>
        <begin position="50"/>
        <end position="66"/>
    </location>
</feature>
<dbReference type="Proteomes" id="UP001501126">
    <property type="component" value="Unassembled WGS sequence"/>
</dbReference>
<keyword evidence="3" id="KW-1185">Reference proteome</keyword>
<accession>A0ABN1MPE5</accession>
<keyword evidence="1" id="KW-0812">Transmembrane</keyword>
<comment type="caution">
    <text evidence="2">The sequence shown here is derived from an EMBL/GenBank/DDBJ whole genome shotgun (WGS) entry which is preliminary data.</text>
</comment>
<name>A0ABN1MPE5_9FLAO</name>
<evidence type="ECO:0000313" key="2">
    <source>
        <dbReference type="EMBL" id="GAA0875133.1"/>
    </source>
</evidence>
<feature type="transmembrane region" description="Helical" evidence="1">
    <location>
        <begin position="15"/>
        <end position="38"/>
    </location>
</feature>
<evidence type="ECO:0008006" key="4">
    <source>
        <dbReference type="Google" id="ProtNLM"/>
    </source>
</evidence>
<keyword evidence="1" id="KW-1133">Transmembrane helix</keyword>
<reference evidence="2 3" key="1">
    <citation type="journal article" date="2019" name="Int. J. Syst. Evol. Microbiol.">
        <title>The Global Catalogue of Microorganisms (GCM) 10K type strain sequencing project: providing services to taxonomists for standard genome sequencing and annotation.</title>
        <authorList>
            <consortium name="The Broad Institute Genomics Platform"/>
            <consortium name="The Broad Institute Genome Sequencing Center for Infectious Disease"/>
            <person name="Wu L."/>
            <person name="Ma J."/>
        </authorList>
    </citation>
    <scope>NUCLEOTIDE SEQUENCE [LARGE SCALE GENOMIC DNA]</scope>
    <source>
        <strain evidence="2 3">JCM 16083</strain>
    </source>
</reference>
<sequence length="129" mass="14784">MLFVSLTFFRSPQGLQIIVFNGLFVVTLLFFLTLYVSLRNKKLTNLTRDYFGWGDILFLLAITPVADNFEFMLLVISGTLFTLILTLVISRFRQVGTVPYAGFFALFLLAYIPLNYFLILPDFNSFLIG</sequence>
<dbReference type="EMBL" id="BAAAFH010000007">
    <property type="protein sequence ID" value="GAA0875133.1"/>
    <property type="molecule type" value="Genomic_DNA"/>
</dbReference>
<proteinExistence type="predicted"/>
<organism evidence="2 3">
    <name type="scientific">Wandonia haliotis</name>
    <dbReference type="NCBI Taxonomy" id="574963"/>
    <lineage>
        <taxon>Bacteria</taxon>
        <taxon>Pseudomonadati</taxon>
        <taxon>Bacteroidota</taxon>
        <taxon>Flavobacteriia</taxon>
        <taxon>Flavobacteriales</taxon>
        <taxon>Crocinitomicaceae</taxon>
        <taxon>Wandonia</taxon>
    </lineage>
</organism>
<evidence type="ECO:0000313" key="3">
    <source>
        <dbReference type="Proteomes" id="UP001501126"/>
    </source>
</evidence>
<feature type="transmembrane region" description="Helical" evidence="1">
    <location>
        <begin position="101"/>
        <end position="119"/>
    </location>
</feature>
<feature type="transmembrane region" description="Helical" evidence="1">
    <location>
        <begin position="72"/>
        <end position="89"/>
    </location>
</feature>
<protein>
    <recommendedName>
        <fullName evidence="4">Prepilin type IV endopeptidase peptidase domain-containing protein</fullName>
    </recommendedName>
</protein>